<evidence type="ECO:0000256" key="1">
    <source>
        <dbReference type="ARBA" id="ARBA00004123"/>
    </source>
</evidence>
<dbReference type="PANTHER" id="PTHR12247">
    <property type="entry name" value="POLYCOMB GROUP PROTEIN"/>
    <property type="match status" value="1"/>
</dbReference>
<dbReference type="PROSITE" id="PS51079">
    <property type="entry name" value="MBT"/>
    <property type="match status" value="2"/>
</dbReference>
<dbReference type="SMART" id="SM00454">
    <property type="entry name" value="SAM"/>
    <property type="match status" value="1"/>
</dbReference>
<feature type="domain" description="SAM" evidence="7">
    <location>
        <begin position="479"/>
        <end position="545"/>
    </location>
</feature>
<dbReference type="InterPro" id="IPR021987">
    <property type="entry name" value="SLED"/>
</dbReference>
<dbReference type="OrthoDB" id="5912862at2759"/>
<keyword evidence="2" id="KW-0678">Repressor</keyword>
<dbReference type="EMBL" id="UZAM01008515">
    <property type="protein sequence ID" value="VDP05270.1"/>
    <property type="molecule type" value="Genomic_DNA"/>
</dbReference>
<accession>A0A183IM92</accession>
<keyword evidence="9" id="KW-1185">Reference proteome</keyword>
<proteinExistence type="predicted"/>
<protein>
    <submittedName>
        <fullName evidence="10">SAM domain-containing protein</fullName>
    </submittedName>
</protein>
<evidence type="ECO:0000313" key="8">
    <source>
        <dbReference type="EMBL" id="VDP05270.1"/>
    </source>
</evidence>
<evidence type="ECO:0000259" key="7">
    <source>
        <dbReference type="SMART" id="SM00454"/>
    </source>
</evidence>
<dbReference type="GO" id="GO:0042393">
    <property type="term" value="F:histone binding"/>
    <property type="evidence" value="ECO:0007669"/>
    <property type="project" value="TreeGrafter"/>
</dbReference>
<dbReference type="InterPro" id="IPR038348">
    <property type="entry name" value="SLED_sf"/>
</dbReference>
<feature type="repeat" description="MBT" evidence="5">
    <location>
        <begin position="92"/>
        <end position="160"/>
    </location>
</feature>
<dbReference type="InterPro" id="IPR050548">
    <property type="entry name" value="PcG_chromatin_remod_factors"/>
</dbReference>
<evidence type="ECO:0000313" key="10">
    <source>
        <dbReference type="WBParaSite" id="SBAD_0000493401-mRNA-1"/>
    </source>
</evidence>
<dbReference type="Gene3D" id="3.90.1150.190">
    <property type="entry name" value="SLED domain"/>
    <property type="match status" value="1"/>
</dbReference>
<dbReference type="Pfam" id="PF12140">
    <property type="entry name" value="SLED"/>
    <property type="match status" value="1"/>
</dbReference>
<reference evidence="8 9" key="2">
    <citation type="submission" date="2018-11" db="EMBL/GenBank/DDBJ databases">
        <authorList>
            <consortium name="Pathogen Informatics"/>
        </authorList>
    </citation>
    <scope>NUCLEOTIDE SEQUENCE [LARGE SCALE GENOMIC DNA]</scope>
</reference>
<evidence type="ECO:0000256" key="5">
    <source>
        <dbReference type="PROSITE-ProRule" id="PRU00459"/>
    </source>
</evidence>
<dbReference type="GO" id="GO:0005634">
    <property type="term" value="C:nucleus"/>
    <property type="evidence" value="ECO:0007669"/>
    <property type="project" value="UniProtKB-SubCell"/>
</dbReference>
<evidence type="ECO:0000313" key="9">
    <source>
        <dbReference type="Proteomes" id="UP000270296"/>
    </source>
</evidence>
<dbReference type="Gene3D" id="1.10.150.50">
    <property type="entry name" value="Transcription Factor, Ets-1"/>
    <property type="match status" value="1"/>
</dbReference>
<dbReference type="InterPro" id="IPR004092">
    <property type="entry name" value="Mbt"/>
</dbReference>
<gene>
    <name evidence="8" type="ORF">SBAD_LOCUS4738</name>
</gene>
<evidence type="ECO:0000256" key="2">
    <source>
        <dbReference type="ARBA" id="ARBA00022491"/>
    </source>
</evidence>
<name>A0A183IM92_9BILA</name>
<dbReference type="Proteomes" id="UP000270296">
    <property type="component" value="Unassembled WGS sequence"/>
</dbReference>
<dbReference type="SUPFAM" id="SSF63748">
    <property type="entry name" value="Tudor/PWWP/MBT"/>
    <property type="match status" value="2"/>
</dbReference>
<evidence type="ECO:0000256" key="4">
    <source>
        <dbReference type="ARBA" id="ARBA00023242"/>
    </source>
</evidence>
<dbReference type="SMART" id="SM00561">
    <property type="entry name" value="MBT"/>
    <property type="match status" value="2"/>
</dbReference>
<keyword evidence="3" id="KW-0677">Repeat</keyword>
<dbReference type="GO" id="GO:0003682">
    <property type="term" value="F:chromatin binding"/>
    <property type="evidence" value="ECO:0007669"/>
    <property type="project" value="TreeGrafter"/>
</dbReference>
<comment type="subcellular location">
    <subcellularLocation>
        <location evidence="1">Nucleus</location>
    </subcellularLocation>
</comment>
<feature type="region of interest" description="Disordered" evidence="6">
    <location>
        <begin position="227"/>
        <end position="247"/>
    </location>
</feature>
<evidence type="ECO:0000256" key="3">
    <source>
        <dbReference type="ARBA" id="ARBA00022737"/>
    </source>
</evidence>
<sequence>MKLESTDPRCTTSTCLATVMAKFGPRLLLRLDGSGSSNDFWVSVDSSCIHPIGYTEKSGGMLQPPLGKLFCNVINGMKETLGKNPPKHPGTNKFEVGMKLEAIDPKEPRMICPSTIVQVKPDKVEVMFDGWKIRQWYAFDSKQLFPANWWQKIGVNVTPPPNKMRCVRGRCLPVYKKPTTPSIMPTTTYFDVAQCSSGGSRVNGLHQKLTCSEISTSVALKENNTSMKFSPHRSCPPTPSQRGSGRKSDLRMCCTHGLYRSDAVVVDLFGSKHRPNATSTFASESSPNHSTKYVSSPMLNGGSAAEQYVSTFAVNSDIEPNERDVMIGCDDSDATRKFCIYLNASCRLGSWLDPLKLCDAPRKFGPANLNHVMRMVIQTLLDCALDVRAVFSAIPRGEGYVTVTADLDGVAYVRYLPVWGRAETAWVYVSELCSLLGCCPNLISGEPVCKRCCGQKEVPREACFHSPPKKLRRICDKDPNSWSVDDVFLFVSSVVDEQSADLFRKQEIDGSALFLLSNDMMIKYLNVRLGPAVKIAGAIEKMKMNRKVVNLYA</sequence>
<dbReference type="PANTHER" id="PTHR12247:SF132">
    <property type="entry name" value="POLYCOMB PROTEIN SCM"/>
    <property type="match status" value="1"/>
</dbReference>
<keyword evidence="4" id="KW-0539">Nucleus</keyword>
<dbReference type="WBParaSite" id="SBAD_0000493401-mRNA-1">
    <property type="protein sequence ID" value="SBAD_0000493401-mRNA-1"/>
    <property type="gene ID" value="SBAD_0000493401"/>
</dbReference>
<dbReference type="InterPro" id="IPR001660">
    <property type="entry name" value="SAM"/>
</dbReference>
<dbReference type="Pfam" id="PF02820">
    <property type="entry name" value="MBT"/>
    <property type="match status" value="2"/>
</dbReference>
<dbReference type="AlphaFoldDB" id="A0A183IM92"/>
<dbReference type="SUPFAM" id="SSF47769">
    <property type="entry name" value="SAM/Pointed domain"/>
    <property type="match status" value="1"/>
</dbReference>
<reference evidence="10" key="1">
    <citation type="submission" date="2016-06" db="UniProtKB">
        <authorList>
            <consortium name="WormBaseParasite"/>
        </authorList>
    </citation>
    <scope>IDENTIFICATION</scope>
</reference>
<dbReference type="GO" id="GO:0045892">
    <property type="term" value="P:negative regulation of DNA-templated transcription"/>
    <property type="evidence" value="ECO:0007669"/>
    <property type="project" value="TreeGrafter"/>
</dbReference>
<dbReference type="InterPro" id="IPR013761">
    <property type="entry name" value="SAM/pointed_sf"/>
</dbReference>
<evidence type="ECO:0000256" key="6">
    <source>
        <dbReference type="SAM" id="MobiDB-lite"/>
    </source>
</evidence>
<dbReference type="Pfam" id="PF00536">
    <property type="entry name" value="SAM_1"/>
    <property type="match status" value="1"/>
</dbReference>
<feature type="repeat" description="MBT" evidence="5">
    <location>
        <begin position="1"/>
        <end position="65"/>
    </location>
</feature>
<dbReference type="Gene3D" id="2.30.30.140">
    <property type="match status" value="2"/>
</dbReference>
<organism evidence="10">
    <name type="scientific">Soboliphyme baturini</name>
    <dbReference type="NCBI Taxonomy" id="241478"/>
    <lineage>
        <taxon>Eukaryota</taxon>
        <taxon>Metazoa</taxon>
        <taxon>Ecdysozoa</taxon>
        <taxon>Nematoda</taxon>
        <taxon>Enoplea</taxon>
        <taxon>Dorylaimia</taxon>
        <taxon>Dioctophymatida</taxon>
        <taxon>Dioctophymatoidea</taxon>
        <taxon>Soboliphymatidae</taxon>
        <taxon>Soboliphyme</taxon>
    </lineage>
</organism>